<dbReference type="PANTHER" id="PTHR30383">
    <property type="entry name" value="THIOESTERASE 1/PROTEASE 1/LYSOPHOSPHOLIPASE L1"/>
    <property type="match status" value="1"/>
</dbReference>
<feature type="domain" description="SGNH hydrolase-type esterase" evidence="1">
    <location>
        <begin position="66"/>
        <end position="225"/>
    </location>
</feature>
<name>A0A178M5I1_9CHLR</name>
<evidence type="ECO:0000259" key="1">
    <source>
        <dbReference type="Pfam" id="PF13472"/>
    </source>
</evidence>
<dbReference type="AlphaFoldDB" id="A0A178M5I1"/>
<dbReference type="Proteomes" id="UP000078287">
    <property type="component" value="Unassembled WGS sequence"/>
</dbReference>
<sequence length="240" mass="26113">MERRLWIIGLALAGAICLGGIWAWQRARHYERLFHLVRLDPLGLTTFGSEPVTTAQIVLFGDSRAAAWLAPAGYSIANRGIPGHTSTQARLRYRWHVSSLKPKLVIVQVGVNDLTALAVFGHEEENIIHTTIANLSAIVNEARSDGSRVILTTIFGLGPNAFERLDPATAQIQAAIEQVNQAIRAMAAPDVVIFDSAAILADESGYVAEQYRDDILHINAAGYRVLNEALGNLLAAQLRS</sequence>
<keyword evidence="3" id="KW-1185">Reference proteome</keyword>
<organism evidence="2 3">
    <name type="scientific">Chloroflexus islandicus</name>
    <dbReference type="NCBI Taxonomy" id="1707952"/>
    <lineage>
        <taxon>Bacteria</taxon>
        <taxon>Bacillati</taxon>
        <taxon>Chloroflexota</taxon>
        <taxon>Chloroflexia</taxon>
        <taxon>Chloroflexales</taxon>
        <taxon>Chloroflexineae</taxon>
        <taxon>Chloroflexaceae</taxon>
        <taxon>Chloroflexus</taxon>
    </lineage>
</organism>
<dbReference type="GO" id="GO:0004622">
    <property type="term" value="F:phosphatidylcholine lysophospholipase activity"/>
    <property type="evidence" value="ECO:0007669"/>
    <property type="project" value="TreeGrafter"/>
</dbReference>
<dbReference type="Gene3D" id="3.40.50.1110">
    <property type="entry name" value="SGNH hydrolase"/>
    <property type="match status" value="1"/>
</dbReference>
<evidence type="ECO:0000313" key="2">
    <source>
        <dbReference type="EMBL" id="OAN43816.1"/>
    </source>
</evidence>
<reference evidence="2 3" key="1">
    <citation type="submission" date="2016-04" db="EMBL/GenBank/DDBJ databases">
        <title>Chloroflexus islandicus sp. nov., a thermophilic filamentous anoxygenic phototrophic bacterium from geyser Strokkur (Iceland).</title>
        <authorList>
            <person name="Gaisin V.A."/>
            <person name="Kalashnikov A.M."/>
            <person name="Sukhacheva M.V."/>
            <person name="Grouzdev D.S."/>
            <person name="Ivanov T.M."/>
            <person name="Kuznetsov B."/>
            <person name="Gorlenko V.M."/>
        </authorList>
    </citation>
    <scope>NUCLEOTIDE SEQUENCE [LARGE SCALE GENOMIC DNA]</scope>
    <source>
        <strain evidence="3">isl-2</strain>
    </source>
</reference>
<accession>A0A178M5I1</accession>
<dbReference type="InterPro" id="IPR036514">
    <property type="entry name" value="SGNH_hydro_sf"/>
</dbReference>
<dbReference type="PANTHER" id="PTHR30383:SF5">
    <property type="entry name" value="SGNH HYDROLASE-TYPE ESTERASE DOMAIN-CONTAINING PROTEIN"/>
    <property type="match status" value="1"/>
</dbReference>
<dbReference type="Pfam" id="PF13472">
    <property type="entry name" value="Lipase_GDSL_2"/>
    <property type="match status" value="1"/>
</dbReference>
<dbReference type="RefSeq" id="WP_066789922.1">
    <property type="nucleotide sequence ID" value="NZ_LWQS01000074.1"/>
</dbReference>
<protein>
    <submittedName>
        <fullName evidence="2">GDSL family lipase</fullName>
    </submittedName>
</protein>
<gene>
    <name evidence="2" type="ORF">A6A03_17775</name>
</gene>
<evidence type="ECO:0000313" key="3">
    <source>
        <dbReference type="Proteomes" id="UP000078287"/>
    </source>
</evidence>
<dbReference type="InterPro" id="IPR013830">
    <property type="entry name" value="SGNH_hydro"/>
</dbReference>
<dbReference type="SUPFAM" id="SSF52266">
    <property type="entry name" value="SGNH hydrolase"/>
    <property type="match status" value="1"/>
</dbReference>
<dbReference type="InterPro" id="IPR051532">
    <property type="entry name" value="Ester_Hydrolysis_Enzymes"/>
</dbReference>
<dbReference type="STRING" id="1707952.A6A03_17775"/>
<dbReference type="OrthoDB" id="2513075at2"/>
<proteinExistence type="predicted"/>
<comment type="caution">
    <text evidence="2">The sequence shown here is derived from an EMBL/GenBank/DDBJ whole genome shotgun (WGS) entry which is preliminary data.</text>
</comment>
<dbReference type="EMBL" id="LWQS01000074">
    <property type="protein sequence ID" value="OAN43816.1"/>
    <property type="molecule type" value="Genomic_DNA"/>
</dbReference>